<dbReference type="EMBL" id="JBIGIA010000005">
    <property type="protein sequence ID" value="MFG6456771.1"/>
    <property type="molecule type" value="Genomic_DNA"/>
</dbReference>
<keyword evidence="3" id="KW-1185">Reference proteome</keyword>
<dbReference type="Gene3D" id="2.40.160.10">
    <property type="entry name" value="Porin"/>
    <property type="match status" value="1"/>
</dbReference>
<comment type="caution">
    <text evidence="2">The sequence shown here is derived from an EMBL/GenBank/DDBJ whole genome shotgun (WGS) entry which is preliminary data.</text>
</comment>
<dbReference type="SUPFAM" id="SSF56935">
    <property type="entry name" value="Porins"/>
    <property type="match status" value="1"/>
</dbReference>
<gene>
    <name evidence="2" type="ORF">ACG00X_07990</name>
</gene>
<evidence type="ECO:0000313" key="2">
    <source>
        <dbReference type="EMBL" id="MFG6456771.1"/>
    </source>
</evidence>
<evidence type="ECO:0000313" key="3">
    <source>
        <dbReference type="Proteomes" id="UP001606305"/>
    </source>
</evidence>
<keyword evidence="1" id="KW-0732">Signal</keyword>
<accession>A0ABW7G496</accession>
<dbReference type="InterPro" id="IPR023614">
    <property type="entry name" value="Porin_dom_sf"/>
</dbReference>
<feature type="chain" id="PRO_5045577316" description="Porin" evidence="1">
    <location>
        <begin position="24"/>
        <end position="399"/>
    </location>
</feature>
<dbReference type="RefSeq" id="WP_394487547.1">
    <property type="nucleotide sequence ID" value="NZ_JBIGIA010000005.1"/>
</dbReference>
<evidence type="ECO:0000256" key="1">
    <source>
        <dbReference type="SAM" id="SignalP"/>
    </source>
</evidence>
<protein>
    <recommendedName>
        <fullName evidence="4">Porin</fullName>
    </recommendedName>
</protein>
<dbReference type="Proteomes" id="UP001606305">
    <property type="component" value="Unassembled WGS sequence"/>
</dbReference>
<name>A0ABW7G496_9BURK</name>
<organism evidence="2 3">
    <name type="scientific">Pelomonas nitida</name>
    <dbReference type="NCBI Taxonomy" id="3299027"/>
    <lineage>
        <taxon>Bacteria</taxon>
        <taxon>Pseudomonadati</taxon>
        <taxon>Pseudomonadota</taxon>
        <taxon>Betaproteobacteria</taxon>
        <taxon>Burkholderiales</taxon>
        <taxon>Sphaerotilaceae</taxon>
        <taxon>Roseateles</taxon>
    </lineage>
</organism>
<sequence length="399" mass="42783">MMVQARRRLLPLLLALGAGGASAADGMFSLSGFGTLGVVRTSTDDAQYALFGQVRGADKDPSAEVDTKLGVQLGAKFSPMFSGTVQVLTKSNGKGNFNPGIEWAFLKAQVTPGLSLRAGRMGAPFFAVSDFRDVGFANTALRPPTDVYNQVPVSHFDGADASYQANTSMGTLTGQLFGGKASDTSQRYKVDVKAMVGFNTTLETDFGLTLRLGYARGKLTVGNAALNSLVTTLRATPFASVGDQLDPNESRSTFSGLGLTWDQGEWVVSAEYTQRRIKTFLADTDGWYVLVGHRFGTLTPYVTVSEAKTVDTHVNNTIPTATAQLAALKLAVDGLVDSQRHSQKTVALGARWDFVRNFALKAQWEHIRPDGRGYFIVPTANWGNGKTVNVLSVAVDTVF</sequence>
<reference evidence="2 3" key="1">
    <citation type="submission" date="2024-09" db="EMBL/GenBank/DDBJ databases">
        <title>Novel species of the genus Pelomonas and Roseateles isolated from streams.</title>
        <authorList>
            <person name="Lu H."/>
        </authorList>
    </citation>
    <scope>NUCLEOTIDE SEQUENCE [LARGE SCALE GENOMIC DNA]</scope>
    <source>
        <strain evidence="2 3">BYS96W</strain>
    </source>
</reference>
<feature type="signal peptide" evidence="1">
    <location>
        <begin position="1"/>
        <end position="23"/>
    </location>
</feature>
<proteinExistence type="predicted"/>
<evidence type="ECO:0008006" key="4">
    <source>
        <dbReference type="Google" id="ProtNLM"/>
    </source>
</evidence>